<reference evidence="2 3" key="1">
    <citation type="submission" date="2013-07" db="EMBL/GenBank/DDBJ databases">
        <title>Isolation of Lactococcus garvieae strain TRF1 from the fecal material of a timber rattlesnake.</title>
        <authorList>
            <person name="McLaughlin R.W."/>
            <person name="Cochran P.A."/>
            <person name="Dowd S.E."/>
        </authorList>
    </citation>
    <scope>NUCLEOTIDE SEQUENCE [LARGE SCALE GENOMIC DNA]</scope>
    <source>
        <strain evidence="2 3">TRF1</strain>
    </source>
</reference>
<keyword evidence="1" id="KW-0812">Transmembrane</keyword>
<dbReference type="Proteomes" id="UP000018692">
    <property type="component" value="Unassembled WGS sequence"/>
</dbReference>
<gene>
    <name evidence="2" type="ORF">N568_0101705</name>
</gene>
<dbReference type="AlphaFoldDB" id="V8ATY3"/>
<dbReference type="PATRIC" id="fig|1380772.3.peg.335"/>
<name>V8ATY3_9LACT</name>
<evidence type="ECO:0000256" key="1">
    <source>
        <dbReference type="SAM" id="Phobius"/>
    </source>
</evidence>
<comment type="caution">
    <text evidence="2">The sequence shown here is derived from an EMBL/GenBank/DDBJ whole genome shotgun (WGS) entry which is preliminary data.</text>
</comment>
<feature type="transmembrane region" description="Helical" evidence="1">
    <location>
        <begin position="12"/>
        <end position="28"/>
    </location>
</feature>
<keyword evidence="1" id="KW-1133">Transmembrane helix</keyword>
<sequence length="61" mass="7109">MYKILKEIKLHLLIGLILISLLIINLHFKGNNTWNIIIFIGLGLCFREGFEAVLKMIKKKK</sequence>
<accession>V8ATY3</accession>
<organism evidence="2 3">
    <name type="scientific">Lactococcus garvieae TRF1</name>
    <dbReference type="NCBI Taxonomy" id="1380772"/>
    <lineage>
        <taxon>Bacteria</taxon>
        <taxon>Bacillati</taxon>
        <taxon>Bacillota</taxon>
        <taxon>Bacilli</taxon>
        <taxon>Lactobacillales</taxon>
        <taxon>Streptococcaceae</taxon>
        <taxon>Lactococcus</taxon>
    </lineage>
</organism>
<keyword evidence="1" id="KW-0472">Membrane</keyword>
<proteinExistence type="predicted"/>
<protein>
    <submittedName>
        <fullName evidence="2">Uncharacterized protein</fullName>
    </submittedName>
</protein>
<dbReference type="EMBL" id="AVFE01000003">
    <property type="protein sequence ID" value="ETD05621.1"/>
    <property type="molecule type" value="Genomic_DNA"/>
</dbReference>
<evidence type="ECO:0000313" key="2">
    <source>
        <dbReference type="EMBL" id="ETD05621.1"/>
    </source>
</evidence>
<evidence type="ECO:0000313" key="3">
    <source>
        <dbReference type="Proteomes" id="UP000018692"/>
    </source>
</evidence>